<evidence type="ECO:0000313" key="2">
    <source>
        <dbReference type="Proteomes" id="UP000789702"/>
    </source>
</evidence>
<comment type="caution">
    <text evidence="1">The sequence shown here is derived from an EMBL/GenBank/DDBJ whole genome shotgun (WGS) entry which is preliminary data.</text>
</comment>
<protein>
    <submittedName>
        <fullName evidence="1">5090_t:CDS:1</fullName>
    </submittedName>
</protein>
<proteinExistence type="predicted"/>
<organism evidence="1 2">
    <name type="scientific">Dentiscutata heterogama</name>
    <dbReference type="NCBI Taxonomy" id="1316150"/>
    <lineage>
        <taxon>Eukaryota</taxon>
        <taxon>Fungi</taxon>
        <taxon>Fungi incertae sedis</taxon>
        <taxon>Mucoromycota</taxon>
        <taxon>Glomeromycotina</taxon>
        <taxon>Glomeromycetes</taxon>
        <taxon>Diversisporales</taxon>
        <taxon>Gigasporaceae</taxon>
        <taxon>Dentiscutata</taxon>
    </lineage>
</organism>
<accession>A0ACA9P4W8</accession>
<keyword evidence="2" id="KW-1185">Reference proteome</keyword>
<gene>
    <name evidence="1" type="ORF">DHETER_LOCUS10886</name>
</gene>
<feature type="non-terminal residue" evidence="1">
    <location>
        <position position="1"/>
    </location>
</feature>
<sequence>WKSKQIRVEKDEVIEAKNEYEALICHQELVKTNYEIHNSNRNHYEKGNGVEVKKKVEVDLQIPVEVDHTGENNEIRVKRDNYKAENKESAENERLKRFTDNDALNYACEIWIKK</sequence>
<dbReference type="Proteomes" id="UP000789702">
    <property type="component" value="Unassembled WGS sequence"/>
</dbReference>
<reference evidence="1" key="1">
    <citation type="submission" date="2021-06" db="EMBL/GenBank/DDBJ databases">
        <authorList>
            <person name="Kallberg Y."/>
            <person name="Tangrot J."/>
            <person name="Rosling A."/>
        </authorList>
    </citation>
    <scope>NUCLEOTIDE SEQUENCE</scope>
    <source>
        <strain evidence="1">IL203A</strain>
    </source>
</reference>
<name>A0ACA9P4W8_9GLOM</name>
<dbReference type="EMBL" id="CAJVPU010022391">
    <property type="protein sequence ID" value="CAG8685467.1"/>
    <property type="molecule type" value="Genomic_DNA"/>
</dbReference>
<feature type="non-terminal residue" evidence="1">
    <location>
        <position position="114"/>
    </location>
</feature>
<evidence type="ECO:0000313" key="1">
    <source>
        <dbReference type="EMBL" id="CAG8685467.1"/>
    </source>
</evidence>